<dbReference type="GO" id="GO:0000976">
    <property type="term" value="F:transcription cis-regulatory region binding"/>
    <property type="evidence" value="ECO:0007669"/>
    <property type="project" value="TreeGrafter"/>
</dbReference>
<dbReference type="SUPFAM" id="SSF47413">
    <property type="entry name" value="lambda repressor-like DNA-binding domains"/>
    <property type="match status" value="1"/>
</dbReference>
<feature type="domain" description="HTH lacI-type" evidence="5">
    <location>
        <begin position="7"/>
        <end position="61"/>
    </location>
</feature>
<dbReference type="GO" id="GO:0003700">
    <property type="term" value="F:DNA-binding transcription factor activity"/>
    <property type="evidence" value="ECO:0007669"/>
    <property type="project" value="TreeGrafter"/>
</dbReference>
<dbReference type="PROSITE" id="PS50932">
    <property type="entry name" value="HTH_LACI_2"/>
    <property type="match status" value="1"/>
</dbReference>
<keyword evidence="2" id="KW-0805">Transcription regulation</keyword>
<evidence type="ECO:0000256" key="4">
    <source>
        <dbReference type="ARBA" id="ARBA00023163"/>
    </source>
</evidence>
<dbReference type="InterPro" id="IPR028082">
    <property type="entry name" value="Peripla_BP_I"/>
</dbReference>
<keyword evidence="4" id="KW-0804">Transcription</keyword>
<comment type="caution">
    <text evidence="6">The sequence shown here is derived from an EMBL/GenBank/DDBJ whole genome shotgun (WGS) entry which is preliminary data.</text>
</comment>
<dbReference type="Pfam" id="PF13377">
    <property type="entry name" value="Peripla_BP_3"/>
    <property type="match status" value="1"/>
</dbReference>
<accession>A0A7W6BRN3</accession>
<dbReference type="PANTHER" id="PTHR30146">
    <property type="entry name" value="LACI-RELATED TRANSCRIPTIONAL REPRESSOR"/>
    <property type="match status" value="1"/>
</dbReference>
<keyword evidence="7" id="KW-1185">Reference proteome</keyword>
<dbReference type="Gene3D" id="3.40.50.2300">
    <property type="match status" value="2"/>
</dbReference>
<keyword evidence="1" id="KW-0678">Repressor</keyword>
<dbReference type="PANTHER" id="PTHR30146:SF95">
    <property type="entry name" value="RIBOSE OPERON REPRESSOR"/>
    <property type="match status" value="1"/>
</dbReference>
<keyword evidence="3 6" id="KW-0238">DNA-binding</keyword>
<dbReference type="CDD" id="cd01392">
    <property type="entry name" value="HTH_LacI"/>
    <property type="match status" value="1"/>
</dbReference>
<dbReference type="CDD" id="cd06278">
    <property type="entry name" value="PBP1_LacI-like"/>
    <property type="match status" value="1"/>
</dbReference>
<dbReference type="SUPFAM" id="SSF53822">
    <property type="entry name" value="Periplasmic binding protein-like I"/>
    <property type="match status" value="1"/>
</dbReference>
<dbReference type="RefSeq" id="WP_188073828.1">
    <property type="nucleotide sequence ID" value="NZ_BSPS01000038.1"/>
</dbReference>
<evidence type="ECO:0000313" key="6">
    <source>
        <dbReference type="EMBL" id="MBB3928552.1"/>
    </source>
</evidence>
<name>A0A7W6BRN3_9SPHN</name>
<evidence type="ECO:0000259" key="5">
    <source>
        <dbReference type="PROSITE" id="PS50932"/>
    </source>
</evidence>
<evidence type="ECO:0000256" key="1">
    <source>
        <dbReference type="ARBA" id="ARBA00022491"/>
    </source>
</evidence>
<protein>
    <submittedName>
        <fullName evidence="6">DNA-binding LacI/PurR family transcriptional regulator</fullName>
    </submittedName>
</protein>
<dbReference type="Pfam" id="PF00356">
    <property type="entry name" value="LacI"/>
    <property type="match status" value="1"/>
</dbReference>
<sequence length="339" mass="36607">MNDRIFVTAHDVAREAGVSQSAVSRAFTPGARIAADTRERILATAERLGYRPNLLARSLINGRSNIVGVGVGDLGNPFFVQTLQLLSNSLNEAGLRLLMFPAEGDAGSEPSIREILHYRLDALVLLSVGLSSTLAEECRKAQVPVILYNRTTRDQDASSVIGDNATGARTIAAHLLAGEHRRIAYLAGTEGSSTNVQRESAFYAYMAEQDAPEPIRENGQFRMEAATAATRRLLTARDRPDAIFCANDTMAIAAINVARHEFGLDVGRELSIVGYDDVPMAAWPAFSLTSYSQPAQAMVDETVRLIHALRAAPASHERVMLEGSLVVRGSSRAVRPHAA</sequence>
<dbReference type="InterPro" id="IPR010982">
    <property type="entry name" value="Lambda_DNA-bd_dom_sf"/>
</dbReference>
<dbReference type="SMART" id="SM00354">
    <property type="entry name" value="HTH_LACI"/>
    <property type="match status" value="1"/>
</dbReference>
<dbReference type="InterPro" id="IPR000843">
    <property type="entry name" value="HTH_LacI"/>
</dbReference>
<dbReference type="EMBL" id="JACIDT010000027">
    <property type="protein sequence ID" value="MBB3928552.1"/>
    <property type="molecule type" value="Genomic_DNA"/>
</dbReference>
<evidence type="ECO:0000313" key="7">
    <source>
        <dbReference type="Proteomes" id="UP000571950"/>
    </source>
</evidence>
<dbReference type="Gene3D" id="1.10.260.40">
    <property type="entry name" value="lambda repressor-like DNA-binding domains"/>
    <property type="match status" value="1"/>
</dbReference>
<dbReference type="AlphaFoldDB" id="A0A7W6BRN3"/>
<organism evidence="6 7">
    <name type="scientific">Sphingobium jiangsuense</name>
    <dbReference type="NCBI Taxonomy" id="870476"/>
    <lineage>
        <taxon>Bacteria</taxon>
        <taxon>Pseudomonadati</taxon>
        <taxon>Pseudomonadota</taxon>
        <taxon>Alphaproteobacteria</taxon>
        <taxon>Sphingomonadales</taxon>
        <taxon>Sphingomonadaceae</taxon>
        <taxon>Sphingobium</taxon>
    </lineage>
</organism>
<evidence type="ECO:0000256" key="2">
    <source>
        <dbReference type="ARBA" id="ARBA00023015"/>
    </source>
</evidence>
<evidence type="ECO:0000256" key="3">
    <source>
        <dbReference type="ARBA" id="ARBA00023125"/>
    </source>
</evidence>
<proteinExistence type="predicted"/>
<dbReference type="Proteomes" id="UP000571950">
    <property type="component" value="Unassembled WGS sequence"/>
</dbReference>
<dbReference type="InterPro" id="IPR046335">
    <property type="entry name" value="LacI/GalR-like_sensor"/>
</dbReference>
<gene>
    <name evidence="6" type="ORF">GGR43_004297</name>
</gene>
<reference evidence="6 7" key="1">
    <citation type="submission" date="2020-08" db="EMBL/GenBank/DDBJ databases">
        <title>Genomic Encyclopedia of Type Strains, Phase IV (KMG-IV): sequencing the most valuable type-strain genomes for metagenomic binning, comparative biology and taxonomic classification.</title>
        <authorList>
            <person name="Goeker M."/>
        </authorList>
    </citation>
    <scope>NUCLEOTIDE SEQUENCE [LARGE SCALE GENOMIC DNA]</scope>
    <source>
        <strain evidence="6 7">DSM 26189</strain>
    </source>
</reference>